<reference evidence="3 4" key="1">
    <citation type="submission" date="2016-11" db="EMBL/GenBank/DDBJ databases">
        <authorList>
            <person name="Jaros S."/>
            <person name="Januszkiewicz K."/>
            <person name="Wedrychowicz H."/>
        </authorList>
    </citation>
    <scope>NUCLEOTIDE SEQUENCE [LARGE SCALE GENOMIC DNA]</scope>
    <source>
        <strain evidence="3 4">NF2</strain>
    </source>
</reference>
<evidence type="ECO:0000313" key="4">
    <source>
        <dbReference type="Proteomes" id="UP000197781"/>
    </source>
</evidence>
<evidence type="ECO:0000256" key="1">
    <source>
        <dbReference type="ARBA" id="ARBA00005278"/>
    </source>
</evidence>
<dbReference type="EMBL" id="CP018145">
    <property type="protein sequence ID" value="ASJ53794.1"/>
    <property type="molecule type" value="Genomic_DNA"/>
</dbReference>
<sequence length="243" mass="27343">MWRHTSSDKELIEQQILKPLMMDFWIENSPESFLSGKSAIEFAKSRLLFVSELSSAKHLEGLLADIWQGSTTLFIEGSREVLVLGTGKGKSRSIGEPLAEPLVRGPRLGFNENLVDNITILRQLGETDSLTILPFQVGVRSRRDLIIAYIADIADPNVVREVSSRIENIDFDHIPDTGYVEQLIEEHPWTPFPQLQNTERPDRVMSCHPSGDLCDHHCNGNRGIVGRRGGDHRMVDACPYTKL</sequence>
<organism evidence="3 4">
    <name type="scientific">Brevibacillus formosus</name>
    <dbReference type="NCBI Taxonomy" id="54913"/>
    <lineage>
        <taxon>Bacteria</taxon>
        <taxon>Bacillati</taxon>
        <taxon>Bacillota</taxon>
        <taxon>Bacilli</taxon>
        <taxon>Bacillales</taxon>
        <taxon>Paenibacillaceae</taxon>
        <taxon>Brevibacillus</taxon>
    </lineage>
</organism>
<evidence type="ECO:0000256" key="2">
    <source>
        <dbReference type="ARBA" id="ARBA00023136"/>
    </source>
</evidence>
<accession>A0A220MFH8</accession>
<dbReference type="GO" id="GO:0016020">
    <property type="term" value="C:membrane"/>
    <property type="evidence" value="ECO:0007669"/>
    <property type="project" value="InterPro"/>
</dbReference>
<dbReference type="Pfam" id="PF03323">
    <property type="entry name" value="GerA"/>
    <property type="match status" value="1"/>
</dbReference>
<dbReference type="InterPro" id="IPR050768">
    <property type="entry name" value="UPF0353/GerABKA_families"/>
</dbReference>
<dbReference type="AlphaFoldDB" id="A0A220MFH8"/>
<protein>
    <recommendedName>
        <fullName evidence="5">Spore germination protein</fullName>
    </recommendedName>
</protein>
<evidence type="ECO:0000313" key="3">
    <source>
        <dbReference type="EMBL" id="ASJ53794.1"/>
    </source>
</evidence>
<dbReference type="GO" id="GO:0009847">
    <property type="term" value="P:spore germination"/>
    <property type="evidence" value="ECO:0007669"/>
    <property type="project" value="InterPro"/>
</dbReference>
<dbReference type="PANTHER" id="PTHR22550">
    <property type="entry name" value="SPORE GERMINATION PROTEIN"/>
    <property type="match status" value="1"/>
</dbReference>
<comment type="similarity">
    <text evidence="1">Belongs to the GerABKA family.</text>
</comment>
<dbReference type="RefSeq" id="WP_088907584.1">
    <property type="nucleotide sequence ID" value="NZ_CP018145.1"/>
</dbReference>
<keyword evidence="2" id="KW-0472">Membrane</keyword>
<dbReference type="KEGG" id="bfm:BP422_09655"/>
<dbReference type="InterPro" id="IPR004995">
    <property type="entry name" value="Spore_Ger"/>
</dbReference>
<dbReference type="Proteomes" id="UP000197781">
    <property type="component" value="Chromosome"/>
</dbReference>
<gene>
    <name evidence="3" type="ORF">BP422_09655</name>
</gene>
<dbReference type="PANTHER" id="PTHR22550:SF5">
    <property type="entry name" value="LEUCINE ZIPPER PROTEIN 4"/>
    <property type="match status" value="1"/>
</dbReference>
<evidence type="ECO:0008006" key="5">
    <source>
        <dbReference type="Google" id="ProtNLM"/>
    </source>
</evidence>
<proteinExistence type="inferred from homology"/>
<name>A0A220MFH8_9BACL</name>